<evidence type="ECO:0000313" key="3">
    <source>
        <dbReference type="Proteomes" id="UP001482455"/>
    </source>
</evidence>
<dbReference type="EMBL" id="JBAMZL010000016">
    <property type="protein sequence ID" value="KAL0510790.1"/>
    <property type="molecule type" value="Genomic_DNA"/>
</dbReference>
<reference evidence="2 3" key="1">
    <citation type="submission" date="2024-02" db="EMBL/GenBank/DDBJ databases">
        <title>FIRST GENOME SEQUENCES OF Leishmania (Viannia) shawi, Leishmania (Viannia) lindenbergi AND Leishmania (Viannia) utingensis.</title>
        <authorList>
            <person name="Resadore F."/>
            <person name="Custodio M.G.F."/>
            <person name="Boite M.C."/>
            <person name="Cupolillo E."/>
            <person name="Ferreira G.E.M."/>
        </authorList>
    </citation>
    <scope>NUCLEOTIDE SEQUENCE [LARGE SCALE GENOMIC DNA]</scope>
    <source>
        <strain evidence="2 3">ITUB/BR/1977/M4964</strain>
    </source>
</reference>
<organism evidence="2 3">
    <name type="scientific">Leishmania utingensis</name>
    <dbReference type="NCBI Taxonomy" id="653362"/>
    <lineage>
        <taxon>Eukaryota</taxon>
        <taxon>Discoba</taxon>
        <taxon>Euglenozoa</taxon>
        <taxon>Kinetoplastea</taxon>
        <taxon>Metakinetoplastina</taxon>
        <taxon>Trypanosomatida</taxon>
        <taxon>Trypanosomatidae</taxon>
        <taxon>Leishmaniinae</taxon>
        <taxon>Leishmania</taxon>
    </lineage>
</organism>
<evidence type="ECO:0000313" key="2">
    <source>
        <dbReference type="EMBL" id="KAL0510790.1"/>
    </source>
</evidence>
<comment type="caution">
    <text evidence="2">The sequence shown here is derived from an EMBL/GenBank/DDBJ whole genome shotgun (WGS) entry which is preliminary data.</text>
</comment>
<dbReference type="PANTHER" id="PTHR46333:SF2">
    <property type="entry name" value="CYTOKINESIS PROTEIN 3"/>
    <property type="match status" value="1"/>
</dbReference>
<dbReference type="InterPro" id="IPR052557">
    <property type="entry name" value="CAP/Cytokinesis_protein"/>
</dbReference>
<proteinExistence type="predicted"/>
<feature type="compositionally biased region" description="Polar residues" evidence="1">
    <location>
        <begin position="210"/>
        <end position="232"/>
    </location>
</feature>
<dbReference type="GO" id="GO:0005737">
    <property type="term" value="C:cytoplasm"/>
    <property type="evidence" value="ECO:0007669"/>
    <property type="project" value="TreeGrafter"/>
</dbReference>
<evidence type="ECO:0000256" key="1">
    <source>
        <dbReference type="SAM" id="MobiDB-lite"/>
    </source>
</evidence>
<sequence length="798" mass="85270">MKVSSAAVAATPIRGAAEGKAAVATETVSSSSLSLLQYGASLYEAHAHLPDEAEVQLPLTRYADYLHHCGFSMEQESKTAAAPVPAAAAVLGHAKPNAKTKTPLEERRCTGVEVNTPYDPVEIAGWGLPEALRCDADLRCNAVGSLSDATEWSTIAEQLVTPFMTPTWRQTATQCSIKKARCVYMWLCSHMTLQVSAPGTVGNAVEDSGPASTGSQPSSQRTAPLARSSTQPARKVKEVLTMLEPAAPPHPLAVALQTRRAPAPVLAEVYMRMLTSIGISCEVVDGQLKGAAPEEAFEWSWNIVTVEGKQYLVDVSAALSKGVLRPSAPPSDASSLSGVSLDAGKALRGGSVAARGKAAAPPPPSSLEEPWNGSVRLLPVTPERLRRDFFFFAYPTSFLASHLPANPAKALVQTAMKVAQWRVQPRLTPAFYHYRLQLASHKTHSAFVAKESPSYVSFVNHYSSDTELCGVLYMGTLRTLPEDLSQTIPLGAEWVWHQREESTNTDTFTLTVPQAGYYVLVVGARPIRVDPYSAVITVVGETAFAPVASYDMRVCFTPSSSPMLPRQYLSPSVCRLISPLCSQLSPGRHTFCVMPSCSNVIAVAVVKCITAAATRELLSFLSFQPCSATFEGAVDVRIGDGVEVWVLYGAPDRNGQELSQRVPAAAPPKVAVRPCTSSSLTAKSKATNKRNAEASAEQQRATAAEAQFAHLSQALHRGEVFQRYVGGIEVRYFVSPAVATLIQPQPTVKQEQSITLRRLAGVTSALLCEAAETVQHQPAPVGRYFAAAAAAATAASKS</sequence>
<name>A0AAW3AUE5_9TRYP</name>
<evidence type="ECO:0008006" key="4">
    <source>
        <dbReference type="Google" id="ProtNLM"/>
    </source>
</evidence>
<feature type="region of interest" description="Disordered" evidence="1">
    <location>
        <begin position="204"/>
        <end position="233"/>
    </location>
</feature>
<accession>A0AAW3AUE5</accession>
<keyword evidence="3" id="KW-1185">Reference proteome</keyword>
<protein>
    <recommendedName>
        <fullName evidence="4">Calpain-like cysteine peptidase</fullName>
    </recommendedName>
</protein>
<dbReference type="PANTHER" id="PTHR46333">
    <property type="entry name" value="CYTOKINESIS PROTEIN 3"/>
    <property type="match status" value="1"/>
</dbReference>
<dbReference type="AlphaFoldDB" id="A0AAW3AUE5"/>
<dbReference type="Proteomes" id="UP001482455">
    <property type="component" value="Unassembled WGS sequence"/>
</dbReference>
<gene>
    <name evidence="2" type="ORF">Q4I30_002265</name>
</gene>